<reference evidence="7" key="2">
    <citation type="submission" date="2025-08" db="UniProtKB">
        <authorList>
            <consortium name="RefSeq"/>
        </authorList>
    </citation>
    <scope>IDENTIFICATION</scope>
    <source>
        <tissue evidence="7">Etiolated seedlings</tissue>
    </source>
</reference>
<dbReference type="GO" id="GO:0005634">
    <property type="term" value="C:nucleus"/>
    <property type="evidence" value="ECO:0007669"/>
    <property type="project" value="UniProtKB-SubCell"/>
</dbReference>
<dbReference type="PANTHER" id="PTHR46993">
    <property type="entry name" value="MYB TRANSCRIPTION FACTOR"/>
    <property type="match status" value="1"/>
</dbReference>
<dbReference type="AlphaFoldDB" id="A0A1S2Y7N9"/>
<organism evidence="6 7">
    <name type="scientific">Cicer arietinum</name>
    <name type="common">Chickpea</name>
    <name type="synonym">Garbanzo</name>
    <dbReference type="NCBI Taxonomy" id="3827"/>
    <lineage>
        <taxon>Eukaryota</taxon>
        <taxon>Viridiplantae</taxon>
        <taxon>Streptophyta</taxon>
        <taxon>Embryophyta</taxon>
        <taxon>Tracheophyta</taxon>
        <taxon>Spermatophyta</taxon>
        <taxon>Magnoliopsida</taxon>
        <taxon>eudicotyledons</taxon>
        <taxon>Gunneridae</taxon>
        <taxon>Pentapetalae</taxon>
        <taxon>rosids</taxon>
        <taxon>fabids</taxon>
        <taxon>Fabales</taxon>
        <taxon>Fabaceae</taxon>
        <taxon>Papilionoideae</taxon>
        <taxon>50 kb inversion clade</taxon>
        <taxon>NPAAA clade</taxon>
        <taxon>Hologalegina</taxon>
        <taxon>IRL clade</taxon>
        <taxon>Cicereae</taxon>
        <taxon>Cicer</taxon>
    </lineage>
</organism>
<keyword evidence="2" id="KW-0539">Nucleus</keyword>
<accession>A0A1S2Y7N9</accession>
<evidence type="ECO:0000313" key="7">
    <source>
        <dbReference type="RefSeq" id="XP_004500740.1"/>
    </source>
</evidence>
<dbReference type="PANTHER" id="PTHR46993:SF6">
    <property type="entry name" value="MYB TRANSCRIPTION FACTOR"/>
    <property type="match status" value="1"/>
</dbReference>
<dbReference type="InterPro" id="IPR001005">
    <property type="entry name" value="SANT/Myb"/>
</dbReference>
<feature type="compositionally biased region" description="Basic residues" evidence="3">
    <location>
        <begin position="421"/>
        <end position="430"/>
    </location>
</feature>
<evidence type="ECO:0000259" key="5">
    <source>
        <dbReference type="PROSITE" id="PS51294"/>
    </source>
</evidence>
<dbReference type="KEGG" id="cam:101499493"/>
<feature type="domain" description="Myb-like" evidence="4">
    <location>
        <begin position="422"/>
        <end position="475"/>
    </location>
</feature>
<evidence type="ECO:0000256" key="2">
    <source>
        <dbReference type="ARBA" id="ARBA00023242"/>
    </source>
</evidence>
<dbReference type="SMART" id="SM00717">
    <property type="entry name" value="SANT"/>
    <property type="match status" value="1"/>
</dbReference>
<dbReference type="RefSeq" id="XP_004500740.1">
    <property type="nucleotide sequence ID" value="XM_004500683.3"/>
</dbReference>
<proteinExistence type="predicted"/>
<reference evidence="6" key="1">
    <citation type="journal article" date="2013" name="Nat. Biotechnol.">
        <title>Draft genome sequence of chickpea (Cicer arietinum) provides a resource for trait improvement.</title>
        <authorList>
            <person name="Varshney R.K."/>
            <person name="Song C."/>
            <person name="Saxena R.K."/>
            <person name="Azam S."/>
            <person name="Yu S."/>
            <person name="Sharpe A.G."/>
            <person name="Cannon S."/>
            <person name="Baek J."/>
            <person name="Rosen B.D."/>
            <person name="Tar'an B."/>
            <person name="Millan T."/>
            <person name="Zhang X."/>
            <person name="Ramsay L.D."/>
            <person name="Iwata A."/>
            <person name="Wang Y."/>
            <person name="Nelson W."/>
            <person name="Farmer A.D."/>
            <person name="Gaur P.M."/>
            <person name="Soderlund C."/>
            <person name="Penmetsa R.V."/>
            <person name="Xu C."/>
            <person name="Bharti A.K."/>
            <person name="He W."/>
            <person name="Winter P."/>
            <person name="Zhao S."/>
            <person name="Hane J.K."/>
            <person name="Carrasquilla-Garcia N."/>
            <person name="Condie J.A."/>
            <person name="Upadhyaya H.D."/>
            <person name="Luo M.C."/>
            <person name="Thudi M."/>
            <person name="Gowda C.L."/>
            <person name="Singh N.P."/>
            <person name="Lichtenzveig J."/>
            <person name="Gali K.K."/>
            <person name="Rubio J."/>
            <person name="Nadarajan N."/>
            <person name="Dolezel J."/>
            <person name="Bansal K.C."/>
            <person name="Xu X."/>
            <person name="Edwards D."/>
            <person name="Zhang G."/>
            <person name="Kahl G."/>
            <person name="Gil J."/>
            <person name="Singh K.B."/>
            <person name="Datta S.K."/>
            <person name="Jackson S.A."/>
            <person name="Wang J."/>
            <person name="Cook D.R."/>
        </authorList>
    </citation>
    <scope>NUCLEOTIDE SEQUENCE [LARGE SCALE GENOMIC DNA]</scope>
    <source>
        <strain evidence="6">cv. CDC Frontier</strain>
    </source>
</reference>
<dbReference type="InterPro" id="IPR017930">
    <property type="entry name" value="Myb_dom"/>
</dbReference>
<dbReference type="PaxDb" id="3827-XP_004500740.1"/>
<dbReference type="PROSITE" id="PS50090">
    <property type="entry name" value="MYB_LIKE"/>
    <property type="match status" value="1"/>
</dbReference>
<dbReference type="CDD" id="cd11660">
    <property type="entry name" value="SANT_TRF"/>
    <property type="match status" value="1"/>
</dbReference>
<feature type="region of interest" description="Disordered" evidence="3">
    <location>
        <begin position="373"/>
        <end position="434"/>
    </location>
</feature>
<feature type="domain" description="HTH myb-type" evidence="5">
    <location>
        <begin position="422"/>
        <end position="480"/>
    </location>
</feature>
<dbReference type="Gene3D" id="1.10.10.60">
    <property type="entry name" value="Homeodomain-like"/>
    <property type="match status" value="1"/>
</dbReference>
<evidence type="ECO:0000259" key="4">
    <source>
        <dbReference type="PROSITE" id="PS50090"/>
    </source>
</evidence>
<evidence type="ECO:0000256" key="3">
    <source>
        <dbReference type="SAM" id="MobiDB-lite"/>
    </source>
</evidence>
<dbReference type="OrthoDB" id="608866at2759"/>
<dbReference type="InterPro" id="IPR009057">
    <property type="entry name" value="Homeodomain-like_sf"/>
</dbReference>
<dbReference type="Proteomes" id="UP000087171">
    <property type="component" value="Chromosome Ca5"/>
</dbReference>
<dbReference type="Pfam" id="PF00249">
    <property type="entry name" value="Myb_DNA-binding"/>
    <property type="match status" value="1"/>
</dbReference>
<sequence>MEGDARDLCLSLEYLLRDSSVDTNFLNQLISTMSPSLIDFRMMKNFILRNLQDDFLSNASNPEHLLEILEVLEEILRRESESETSSNPITPAMKSVYCGVAVDCTLRFIEADKYNPAYRKTVERIWRDRVRYMETSSSSAGGSLLFSPDLERWKAEIETSLLDPLVVEKLATMPNTRRDAFKKIKLCLTEAWGNLGPTLLQTTFQLHNKELQQHKGSSVEVQKNNEKLKGKRIMTAVEEIDLSASCSKASYVLINEGPNTTAAEEIDPPPACSKVNYVLINEVRNTTAAQEIDPPPTCSNVNYVLIDPSATCSKVNYALINMVPPDFAIEDMNQEPQTENQRSEANVANPQACHGINMSEANLTRTTTVHQNDVYNSSMLEPNRATRTHEGGTSNKRSRNNLPNRERRNPPSVKNFDPTKIRKRRKPKRWSKSEVETLRAAVTKHGIGNWKVILNLYTFGTRTEVDLKDKWRNLSKIVRK</sequence>
<dbReference type="GeneID" id="101499493"/>
<name>A0A1S2Y7N9_CICAR</name>
<dbReference type="PROSITE" id="PS51294">
    <property type="entry name" value="HTH_MYB"/>
    <property type="match status" value="1"/>
</dbReference>
<keyword evidence="6" id="KW-1185">Reference proteome</keyword>
<protein>
    <submittedName>
        <fullName evidence="7">Uncharacterized protein LOC101499493 isoform X1</fullName>
    </submittedName>
</protein>
<dbReference type="SUPFAM" id="SSF46689">
    <property type="entry name" value="Homeodomain-like"/>
    <property type="match status" value="1"/>
</dbReference>
<evidence type="ECO:0000256" key="1">
    <source>
        <dbReference type="ARBA" id="ARBA00004123"/>
    </source>
</evidence>
<evidence type="ECO:0000313" key="6">
    <source>
        <dbReference type="Proteomes" id="UP000087171"/>
    </source>
</evidence>
<gene>
    <name evidence="7" type="primary">LOC101499493</name>
</gene>
<dbReference type="eggNOG" id="ENOG502SBUF">
    <property type="taxonomic scope" value="Eukaryota"/>
</dbReference>
<comment type="subcellular location">
    <subcellularLocation>
        <location evidence="1">Nucleus</location>
    </subcellularLocation>
</comment>